<dbReference type="FunCoup" id="A0A2V0NLW5">
    <property type="interactions" value="2061"/>
</dbReference>
<proteinExistence type="predicted"/>
<reference evidence="8 9" key="1">
    <citation type="journal article" date="2018" name="Sci. Rep.">
        <title>Raphidocelis subcapitata (=Pseudokirchneriella subcapitata) provides an insight into genome evolution and environmental adaptations in the Sphaeropleales.</title>
        <authorList>
            <person name="Suzuki S."/>
            <person name="Yamaguchi H."/>
            <person name="Nakajima N."/>
            <person name="Kawachi M."/>
        </authorList>
    </citation>
    <scope>NUCLEOTIDE SEQUENCE [LARGE SCALE GENOMIC DNA]</scope>
    <source>
        <strain evidence="8 9">NIES-35</strain>
    </source>
</reference>
<evidence type="ECO:0000256" key="5">
    <source>
        <dbReference type="SAM" id="Phobius"/>
    </source>
</evidence>
<evidence type="ECO:0000256" key="2">
    <source>
        <dbReference type="ARBA" id="ARBA00022692"/>
    </source>
</evidence>
<dbReference type="PANTHER" id="PTHR10984:SF82">
    <property type="entry name" value="ENDOPLASMIC RETICULUM VESICLE TRANSPORTER PROTEIN"/>
    <property type="match status" value="1"/>
</dbReference>
<dbReference type="GO" id="GO:0005783">
    <property type="term" value="C:endoplasmic reticulum"/>
    <property type="evidence" value="ECO:0007669"/>
    <property type="project" value="TreeGrafter"/>
</dbReference>
<keyword evidence="2 5" id="KW-0812">Transmembrane</keyword>
<dbReference type="AlphaFoldDB" id="A0A2V0NLW5"/>
<keyword evidence="4 5" id="KW-0472">Membrane</keyword>
<evidence type="ECO:0000256" key="3">
    <source>
        <dbReference type="ARBA" id="ARBA00022989"/>
    </source>
</evidence>
<comment type="caution">
    <text evidence="8">The sequence shown here is derived from an EMBL/GenBank/DDBJ whole genome shotgun (WGS) entry which is preliminary data.</text>
</comment>
<dbReference type="Proteomes" id="UP000247498">
    <property type="component" value="Unassembled WGS sequence"/>
</dbReference>
<name>A0A2V0NLW5_9CHLO</name>
<dbReference type="InterPro" id="IPR012936">
    <property type="entry name" value="Erv_C"/>
</dbReference>
<organism evidence="8 9">
    <name type="scientific">Raphidocelis subcapitata</name>
    <dbReference type="NCBI Taxonomy" id="307507"/>
    <lineage>
        <taxon>Eukaryota</taxon>
        <taxon>Viridiplantae</taxon>
        <taxon>Chlorophyta</taxon>
        <taxon>core chlorophytes</taxon>
        <taxon>Chlorophyceae</taxon>
        <taxon>CS clade</taxon>
        <taxon>Sphaeropleales</taxon>
        <taxon>Selenastraceae</taxon>
        <taxon>Raphidocelis</taxon>
    </lineage>
</organism>
<evidence type="ECO:0000259" key="7">
    <source>
        <dbReference type="Pfam" id="PF13850"/>
    </source>
</evidence>
<evidence type="ECO:0000256" key="1">
    <source>
        <dbReference type="ARBA" id="ARBA00004370"/>
    </source>
</evidence>
<dbReference type="InterPro" id="IPR045888">
    <property type="entry name" value="Erv"/>
</dbReference>
<dbReference type="InParanoid" id="A0A2V0NLW5"/>
<feature type="domain" description="Endoplasmic reticulum vesicle transporter N-terminal" evidence="7">
    <location>
        <begin position="13"/>
        <end position="102"/>
    </location>
</feature>
<keyword evidence="3 5" id="KW-1133">Transmembrane helix</keyword>
<feature type="transmembrane region" description="Helical" evidence="5">
    <location>
        <begin position="31"/>
        <end position="50"/>
    </location>
</feature>
<dbReference type="OrthoDB" id="270930at2759"/>
<comment type="subcellular location">
    <subcellularLocation>
        <location evidence="1">Membrane</location>
    </subcellularLocation>
</comment>
<dbReference type="EMBL" id="BDRX01000005">
    <property type="protein sequence ID" value="GBF88431.1"/>
    <property type="molecule type" value="Genomic_DNA"/>
</dbReference>
<dbReference type="InterPro" id="IPR039542">
    <property type="entry name" value="Erv_N"/>
</dbReference>
<dbReference type="STRING" id="307507.A0A2V0NLW5"/>
<sequence>MGKPQPGSVIGALRRLDAFPKVNEDFFQKTTSGGVITVVAYSFMLLLFLSETRLYLGVHRSHELVVDSSRGETIAIDLDVVFPRMPCAWLSLDAMDVSGELHLDVDHDVYKQRLASNGAPIAQAERHVLTPPSKEPLPAAANGTGAAAAAGAAAAGGGAAGAGAGSAAAACGSCYGAESSEQPCCNTCDEGSVHIHDMSPFESKTLDFAHKINRLSFGPHYPGHVNPLDGASSGGVAGGGGGKVGMYQYFLKVVPTLYVATSNASVASNQYSVTEHFRETPPLGGSPTTSTRTLPGLFFFYDLSPIKVHILESRSSFLHYLTNLCAIVGGVFAVSSLVDGGVHLGQQAIRKARMGKLS</sequence>
<accession>A0A2V0NLW5</accession>
<dbReference type="Pfam" id="PF07970">
    <property type="entry name" value="COPIIcoated_ERV"/>
    <property type="match status" value="1"/>
</dbReference>
<feature type="domain" description="Endoplasmic reticulum vesicle transporter C-terminal" evidence="6">
    <location>
        <begin position="191"/>
        <end position="339"/>
    </location>
</feature>
<keyword evidence="9" id="KW-1185">Reference proteome</keyword>
<evidence type="ECO:0000313" key="8">
    <source>
        <dbReference type="EMBL" id="GBF88431.1"/>
    </source>
</evidence>
<protein>
    <submittedName>
        <fullName evidence="8">Uncharacterized protein</fullName>
    </submittedName>
</protein>
<evidence type="ECO:0000313" key="9">
    <source>
        <dbReference type="Proteomes" id="UP000247498"/>
    </source>
</evidence>
<dbReference type="GO" id="GO:0030134">
    <property type="term" value="C:COPII-coated ER to Golgi transport vesicle"/>
    <property type="evidence" value="ECO:0007669"/>
    <property type="project" value="TreeGrafter"/>
</dbReference>
<dbReference type="PANTHER" id="PTHR10984">
    <property type="entry name" value="ENDOPLASMIC RETICULUM-GOLGI INTERMEDIATE COMPARTMENT PROTEIN"/>
    <property type="match status" value="1"/>
</dbReference>
<evidence type="ECO:0000259" key="6">
    <source>
        <dbReference type="Pfam" id="PF07970"/>
    </source>
</evidence>
<feature type="transmembrane region" description="Helical" evidence="5">
    <location>
        <begin position="317"/>
        <end position="338"/>
    </location>
</feature>
<evidence type="ECO:0000256" key="4">
    <source>
        <dbReference type="ARBA" id="ARBA00023136"/>
    </source>
</evidence>
<dbReference type="GO" id="GO:0016020">
    <property type="term" value="C:membrane"/>
    <property type="evidence" value="ECO:0007669"/>
    <property type="project" value="UniProtKB-SubCell"/>
</dbReference>
<dbReference type="Pfam" id="PF13850">
    <property type="entry name" value="ERGIC_N"/>
    <property type="match status" value="1"/>
</dbReference>
<gene>
    <name evidence="8" type="ORF">Rsub_01143</name>
</gene>